<dbReference type="InterPro" id="IPR019835">
    <property type="entry name" value="SWIB_domain"/>
</dbReference>
<evidence type="ECO:0000313" key="4">
    <source>
        <dbReference type="Proteomes" id="UP000655225"/>
    </source>
</evidence>
<reference evidence="3 4" key="1">
    <citation type="submission" date="2020-04" db="EMBL/GenBank/DDBJ databases">
        <title>Plant Genome Project.</title>
        <authorList>
            <person name="Zhang R.-G."/>
        </authorList>
    </citation>
    <scope>NUCLEOTIDE SEQUENCE [LARGE SCALE GENOMIC DNA]</scope>
    <source>
        <strain evidence="3">YNK0</strain>
        <tissue evidence="3">Leaf</tissue>
    </source>
</reference>
<gene>
    <name evidence="3" type="ORF">HHK36_002683</name>
</gene>
<proteinExistence type="predicted"/>
<evidence type="ECO:0000256" key="1">
    <source>
        <dbReference type="SAM" id="MobiDB-lite"/>
    </source>
</evidence>
<sequence length="108" mass="11907">MALSLACCWPSFLAGDPIVGKYSSTLRFVSPSNLRMVRVVTSAASSKPATTGKREPRGITKPRPVSPAMQEFLGVSEIPRTQALKQIWAYIKQHNLQASNLQYKLCLD</sequence>
<dbReference type="OMA" id="CWPSFLA"/>
<dbReference type="Gene3D" id="1.10.245.10">
    <property type="entry name" value="SWIB/MDM2 domain"/>
    <property type="match status" value="1"/>
</dbReference>
<dbReference type="CDD" id="cd10567">
    <property type="entry name" value="SWIB-MDM2_like"/>
    <property type="match status" value="1"/>
</dbReference>
<feature type="region of interest" description="Disordered" evidence="1">
    <location>
        <begin position="42"/>
        <end position="65"/>
    </location>
</feature>
<dbReference type="SUPFAM" id="SSF47592">
    <property type="entry name" value="SWIB/MDM2 domain"/>
    <property type="match status" value="1"/>
</dbReference>
<dbReference type="Proteomes" id="UP000655225">
    <property type="component" value="Unassembled WGS sequence"/>
</dbReference>
<dbReference type="OrthoDB" id="10251073at2759"/>
<accession>A0A835DNK1</accession>
<dbReference type="Pfam" id="PF02201">
    <property type="entry name" value="SWIB"/>
    <property type="match status" value="1"/>
</dbReference>
<dbReference type="InterPro" id="IPR003121">
    <property type="entry name" value="SWIB_MDM2_domain"/>
</dbReference>
<organism evidence="3 4">
    <name type="scientific">Tetracentron sinense</name>
    <name type="common">Spur-leaf</name>
    <dbReference type="NCBI Taxonomy" id="13715"/>
    <lineage>
        <taxon>Eukaryota</taxon>
        <taxon>Viridiplantae</taxon>
        <taxon>Streptophyta</taxon>
        <taxon>Embryophyta</taxon>
        <taxon>Tracheophyta</taxon>
        <taxon>Spermatophyta</taxon>
        <taxon>Magnoliopsida</taxon>
        <taxon>Trochodendrales</taxon>
        <taxon>Trochodendraceae</taxon>
        <taxon>Tetracentron</taxon>
    </lineage>
</organism>
<dbReference type="PROSITE" id="PS51925">
    <property type="entry name" value="SWIB_MDM2"/>
    <property type="match status" value="1"/>
</dbReference>
<dbReference type="EMBL" id="JABCRI010000002">
    <property type="protein sequence ID" value="KAF8410161.1"/>
    <property type="molecule type" value="Genomic_DNA"/>
</dbReference>
<name>A0A835DNK1_TETSI</name>
<feature type="domain" description="DM2" evidence="2">
    <location>
        <begin position="58"/>
        <end position="108"/>
    </location>
</feature>
<dbReference type="SMART" id="SM00151">
    <property type="entry name" value="SWIB"/>
    <property type="match status" value="1"/>
</dbReference>
<comment type="caution">
    <text evidence="3">The sequence shown here is derived from an EMBL/GenBank/DDBJ whole genome shotgun (WGS) entry which is preliminary data.</text>
</comment>
<keyword evidence="4" id="KW-1185">Reference proteome</keyword>
<evidence type="ECO:0000259" key="2">
    <source>
        <dbReference type="PROSITE" id="PS51925"/>
    </source>
</evidence>
<protein>
    <recommendedName>
        <fullName evidence="2">DM2 domain-containing protein</fullName>
    </recommendedName>
</protein>
<dbReference type="PANTHER" id="PTHR13844">
    <property type="entry name" value="SWI/SNF-RELATED MATRIX-ASSOCIATED ACTIN-DEPENDENT REGULATOR OF CHROMATIN SUBFAMILY D"/>
    <property type="match status" value="1"/>
</dbReference>
<dbReference type="InterPro" id="IPR036885">
    <property type="entry name" value="SWIB_MDM2_dom_sf"/>
</dbReference>
<dbReference type="AlphaFoldDB" id="A0A835DNK1"/>
<evidence type="ECO:0000313" key="3">
    <source>
        <dbReference type="EMBL" id="KAF8410161.1"/>
    </source>
</evidence>